<keyword evidence="4" id="KW-1185">Reference proteome</keyword>
<feature type="region of interest" description="Disordered" evidence="2">
    <location>
        <begin position="1103"/>
        <end position="1162"/>
    </location>
</feature>
<dbReference type="Proteomes" id="UP000038009">
    <property type="component" value="Unassembled WGS sequence"/>
</dbReference>
<evidence type="ECO:0000256" key="1">
    <source>
        <dbReference type="SAM" id="Coils"/>
    </source>
</evidence>
<feature type="compositionally biased region" description="Low complexity" evidence="2">
    <location>
        <begin position="8"/>
        <end position="22"/>
    </location>
</feature>
<evidence type="ECO:0000313" key="4">
    <source>
        <dbReference type="Proteomes" id="UP000038009"/>
    </source>
</evidence>
<keyword evidence="1" id="KW-0175">Coiled coil</keyword>
<feature type="compositionally biased region" description="Basic and acidic residues" evidence="2">
    <location>
        <begin position="1270"/>
        <end position="1280"/>
    </location>
</feature>
<evidence type="ECO:0000256" key="2">
    <source>
        <dbReference type="SAM" id="MobiDB-lite"/>
    </source>
</evidence>
<feature type="compositionally biased region" description="Basic and acidic residues" evidence="2">
    <location>
        <begin position="1051"/>
        <end position="1067"/>
    </location>
</feature>
<feature type="compositionally biased region" description="Polar residues" evidence="2">
    <location>
        <begin position="995"/>
        <end position="1004"/>
    </location>
</feature>
<dbReference type="OMA" id="SECHVEI"/>
<feature type="coiled-coil region" evidence="1">
    <location>
        <begin position="616"/>
        <end position="675"/>
    </location>
</feature>
<feature type="region of interest" description="Disordered" evidence="2">
    <location>
        <begin position="909"/>
        <end position="1083"/>
    </location>
</feature>
<name>A0A0N1IKV1_LEPSE</name>
<feature type="compositionally biased region" description="Low complexity" evidence="2">
    <location>
        <begin position="937"/>
        <end position="948"/>
    </location>
</feature>
<organism evidence="3 4">
    <name type="scientific">Leptomonas seymouri</name>
    <dbReference type="NCBI Taxonomy" id="5684"/>
    <lineage>
        <taxon>Eukaryota</taxon>
        <taxon>Discoba</taxon>
        <taxon>Euglenozoa</taxon>
        <taxon>Kinetoplastea</taxon>
        <taxon>Metakinetoplastina</taxon>
        <taxon>Trypanosomatida</taxon>
        <taxon>Trypanosomatidae</taxon>
        <taxon>Leishmaniinae</taxon>
        <taxon>Leptomonas</taxon>
    </lineage>
</organism>
<feature type="region of interest" description="Disordered" evidence="2">
    <location>
        <begin position="1238"/>
        <end position="1293"/>
    </location>
</feature>
<comment type="caution">
    <text evidence="3">The sequence shown here is derived from an EMBL/GenBank/DDBJ whole genome shotgun (WGS) entry which is preliminary data.</text>
</comment>
<evidence type="ECO:0000313" key="3">
    <source>
        <dbReference type="EMBL" id="KPI87240.1"/>
    </source>
</evidence>
<sequence>MEAPPKSPSSRPTSTAPTSSLTQWRLAQGTADAQASLSPTAAGTHGKAKVDRERRARRTPQVAFADATERETTSAHNSPSHEGASGPSLSGSHSLEERSYRPVGADNARRSLSDLQSEAEKAATMTPGPRQGELNAVVGDEPVQWSFSSGSPQSADRPLREPYIAESPITIAVAVPDIAQARNSAAEAYADRWTHEVKRSTADEEELLRAYRQLETELRASERRAAAAEARQQRETSALKTQLQSERDTRVKVEKDLEELLSQATLSPGLSPCANALPGGNVLHVSVEGGNHMRSSDSGGRAAAAVAGGGAGGGGASAVATYVREAFYEKMKEREDRARARVRKEFVRQAQEGLYAEQRKTAEAEEAAALATRRLQHTEAELSRTQSALQEANSVMEAKDVQLHERAIHIQELEAQLRLLQRQLESADAAKAQCDQQARRRLEEAQQLADARQRELDAQRRFAQQLQAQLGLKARDLLDQESSQESVLQQVLDLRMRCKALEEDLEARVQEATSLLDQRRQQAETDAAALRERNEVLKKRCAAAEAEVEGIKGTHDSHSKELDRLRERYESALGSQKVEVRSLQLQLERALDAAKHCSAESATAVDIERQQQAALLRKYAAEATAAREELDRTRALMQREEEKHLRSTLELSQQLTSLKQTNTRLEHRVNVYEHESADATRLLARAREDLSRMWEERHRLNLSLADFRADSRMRSVTEGPDILQRRVAELENVRRDLSEKLLEANSAIEGLQLRSLCALEQSSRYSPIDGRSASMHGVGPIEAPSPSRARLPQGGLHADALGGICSNTNGRRRSPFRHSNPSIAESTGLRELLESVVRQLEPIVHPLPRCSLEEDTERESRSSSSLPLSLREWRLLQRQSMSFEEREALGRVLASCTTALRCNVKTQLDLDSPSKRCGGGDDAEGERERGVSTYEGAPAPRQPSSAAQHGLQQKQHSGALPFDLPPPQDLLARPNRSSPRPASSVETDDVAVRFSHTSNATPTRPSERRVAAIETLPVRSSQAEERERQGREHNEASIRRSTDAPLSKRAKAADCAHAAERDDRIELESEQLWDSAELESGQVPHAAEGELLSSLSYRDEQRLQQLKGRPSGSAAKTSQSSRAPPPRPRRSVTSVTASSVTASGSASSSTMQGPRDDSLIGLSSKTRMTTVWSANHASDITDRMQSDGILRYSRIPDEVLLPPSKKDLRDAAAVAPAVADDVAPGLFRNVQYVSVGSSASYSSRHRSDPRPLATSTTPTHSRTEQQAPVPDDRLVIDVREGTPPPLRKRFHVR</sequence>
<dbReference type="OrthoDB" id="265959at2759"/>
<dbReference type="EMBL" id="LJSK01000096">
    <property type="protein sequence ID" value="KPI87240.1"/>
    <property type="molecule type" value="Genomic_DNA"/>
</dbReference>
<feature type="region of interest" description="Disordered" evidence="2">
    <location>
        <begin position="1"/>
        <end position="135"/>
    </location>
</feature>
<feature type="region of interest" description="Disordered" evidence="2">
    <location>
        <begin position="222"/>
        <end position="251"/>
    </location>
</feature>
<feature type="compositionally biased region" description="Low complexity" evidence="2">
    <location>
        <begin position="1131"/>
        <end position="1150"/>
    </location>
</feature>
<proteinExistence type="predicted"/>
<gene>
    <name evidence="3" type="ORF">ABL78_3677</name>
</gene>
<feature type="region of interest" description="Disordered" evidence="2">
    <location>
        <begin position="769"/>
        <end position="788"/>
    </location>
</feature>
<feature type="coiled-coil region" evidence="1">
    <location>
        <begin position="361"/>
        <end position="455"/>
    </location>
</feature>
<feature type="compositionally biased region" description="Polar residues" evidence="2">
    <location>
        <begin position="1253"/>
        <end position="1266"/>
    </location>
</feature>
<protein>
    <submittedName>
        <fullName evidence="3">Uncharacterized protein</fullName>
    </submittedName>
</protein>
<feature type="compositionally biased region" description="Polar residues" evidence="2">
    <location>
        <begin position="31"/>
        <end position="41"/>
    </location>
</feature>
<feature type="compositionally biased region" description="Low complexity" evidence="2">
    <location>
        <begin position="969"/>
        <end position="984"/>
    </location>
</feature>
<feature type="coiled-coil region" evidence="1">
    <location>
        <begin position="502"/>
        <end position="554"/>
    </location>
</feature>
<dbReference type="VEuPathDB" id="TriTrypDB:Lsey_0096_0070"/>
<feature type="coiled-coil region" evidence="1">
    <location>
        <begin position="727"/>
        <end position="754"/>
    </location>
</feature>
<feature type="compositionally biased region" description="Basic and acidic residues" evidence="2">
    <location>
        <begin position="1022"/>
        <end position="1042"/>
    </location>
</feature>
<reference evidence="3 4" key="1">
    <citation type="journal article" date="2015" name="PLoS Pathog.">
        <title>Leptomonas seymouri: Adaptations to the Dixenous Life Cycle Analyzed by Genome Sequencing, Transcriptome Profiling and Co-infection with Leishmania donovani.</title>
        <authorList>
            <person name="Kraeva N."/>
            <person name="Butenko A."/>
            <person name="Hlavacova J."/>
            <person name="Kostygov A."/>
            <person name="Myskova J."/>
            <person name="Grybchuk D."/>
            <person name="Lestinova T."/>
            <person name="Votypka J."/>
            <person name="Volf P."/>
            <person name="Opperdoes F."/>
            <person name="Flegontov P."/>
            <person name="Lukes J."/>
            <person name="Yurchenko V."/>
        </authorList>
    </citation>
    <scope>NUCLEOTIDE SEQUENCE [LARGE SCALE GENOMIC DNA]</scope>
    <source>
        <strain evidence="3 4">ATCC 30220</strain>
    </source>
</reference>
<feature type="compositionally biased region" description="Basic and acidic residues" evidence="2">
    <location>
        <begin position="222"/>
        <end position="234"/>
    </location>
</feature>
<accession>A0A0N1IKV1</accession>